<evidence type="ECO:0000259" key="7">
    <source>
        <dbReference type="Pfam" id="PF04542"/>
    </source>
</evidence>
<proteinExistence type="inferred from homology"/>
<comment type="subunit">
    <text evidence="2">Interacts transiently with the RNA polymerase catalytic core formed by RpoA, RpoB, RpoC and RpoZ (2 alpha, 1 beta, 1 beta' and 1 omega subunit) to form the RNA polymerase holoenzyme that can initiate transcription.</text>
</comment>
<dbReference type="Pfam" id="PF08281">
    <property type="entry name" value="Sigma70_r4_2"/>
    <property type="match status" value="1"/>
</dbReference>
<evidence type="ECO:0000256" key="6">
    <source>
        <dbReference type="SAM" id="MobiDB-lite"/>
    </source>
</evidence>
<dbReference type="InterPro" id="IPR036388">
    <property type="entry name" value="WH-like_DNA-bd_sf"/>
</dbReference>
<evidence type="ECO:0000256" key="2">
    <source>
        <dbReference type="ARBA" id="ARBA00011344"/>
    </source>
</evidence>
<dbReference type="Pfam" id="PF04542">
    <property type="entry name" value="Sigma70_r2"/>
    <property type="match status" value="1"/>
</dbReference>
<reference evidence="9 10" key="1">
    <citation type="submission" date="2024-10" db="EMBL/GenBank/DDBJ databases">
        <title>The Natural Products Discovery Center: Release of the First 8490 Sequenced Strains for Exploring Actinobacteria Biosynthetic Diversity.</title>
        <authorList>
            <person name="Kalkreuter E."/>
            <person name="Kautsar S.A."/>
            <person name="Yang D."/>
            <person name="Bader C.D."/>
            <person name="Teijaro C.N."/>
            <person name="Fluegel L."/>
            <person name="Davis C.M."/>
            <person name="Simpson J.R."/>
            <person name="Lauterbach L."/>
            <person name="Steele A.D."/>
            <person name="Gui C."/>
            <person name="Meng S."/>
            <person name="Li G."/>
            <person name="Viehrig K."/>
            <person name="Ye F."/>
            <person name="Su P."/>
            <person name="Kiefer A.F."/>
            <person name="Nichols A."/>
            <person name="Cepeda A.J."/>
            <person name="Yan W."/>
            <person name="Fan B."/>
            <person name="Jiang Y."/>
            <person name="Adhikari A."/>
            <person name="Zheng C.-J."/>
            <person name="Schuster L."/>
            <person name="Cowan T.M."/>
            <person name="Smanski M.J."/>
            <person name="Chevrette M.G."/>
            <person name="De Carvalho L.P.S."/>
            <person name="Shen B."/>
        </authorList>
    </citation>
    <scope>NUCLEOTIDE SEQUENCE [LARGE SCALE GENOMIC DNA]</scope>
    <source>
        <strain evidence="9 10">NPDC019481</strain>
    </source>
</reference>
<evidence type="ECO:0000313" key="10">
    <source>
        <dbReference type="Proteomes" id="UP001611580"/>
    </source>
</evidence>
<dbReference type="SUPFAM" id="SSF88946">
    <property type="entry name" value="Sigma2 domain of RNA polymerase sigma factors"/>
    <property type="match status" value="1"/>
</dbReference>
<feature type="domain" description="RNA polymerase sigma-70 region 2" evidence="7">
    <location>
        <begin position="10"/>
        <end position="73"/>
    </location>
</feature>
<dbReference type="InterPro" id="IPR007627">
    <property type="entry name" value="RNA_pol_sigma70_r2"/>
</dbReference>
<evidence type="ECO:0000313" key="9">
    <source>
        <dbReference type="EMBL" id="MFI2489749.1"/>
    </source>
</evidence>
<keyword evidence="3" id="KW-0805">Transcription regulation</keyword>
<gene>
    <name evidence="9" type="ORF">ACH47X_22740</name>
</gene>
<dbReference type="InterPro" id="IPR013249">
    <property type="entry name" value="RNA_pol_sigma70_r4_t2"/>
</dbReference>
<sequence>MTPDELARTFEQHRPRLRAVAYRMLGNPDDADDALQEAWLRLSRTGDEGIDNLAGWLTTVTGRICLDMLRSRGTRREDPLPSGAPDDVAPEILDDASPDPVREAELADVVGVAMQVVLESLDPAERLAFVLHDLFAVPYEQIAPVLGRSVVAARQLASRGRRRVQSGPGAQGTAGEDAVDDAGSRAAAPGRTDRQVVEAFLLASRTGDLAGLLAVLAPDVVLRADQAALAAAAEAADRGAPLLAREVRGAAAVAQAFRGRAGGAVPALIDGSVGFAYAPGGTPRGLFAVVVHDGQIAAVDMMGDPATVAGAHVLLLGRAGGAAGTGSA</sequence>
<comment type="similarity">
    <text evidence="1">Belongs to the sigma-70 factor family. ECF subfamily.</text>
</comment>
<accession>A0ABW7XQC1</accession>
<dbReference type="PANTHER" id="PTHR30173:SF43">
    <property type="entry name" value="ECF RNA POLYMERASE SIGMA FACTOR SIGI-RELATED"/>
    <property type="match status" value="1"/>
</dbReference>
<feature type="region of interest" description="Disordered" evidence="6">
    <location>
        <begin position="74"/>
        <end position="93"/>
    </location>
</feature>
<dbReference type="Gene3D" id="3.10.450.50">
    <property type="match status" value="1"/>
</dbReference>
<dbReference type="Gene3D" id="1.10.1740.10">
    <property type="match status" value="1"/>
</dbReference>
<comment type="caution">
    <text evidence="9">The sequence shown here is derived from an EMBL/GenBank/DDBJ whole genome shotgun (WGS) entry which is preliminary data.</text>
</comment>
<dbReference type="Gene3D" id="1.10.10.10">
    <property type="entry name" value="Winged helix-like DNA-binding domain superfamily/Winged helix DNA-binding domain"/>
    <property type="match status" value="1"/>
</dbReference>
<dbReference type="InterPro" id="IPR014284">
    <property type="entry name" value="RNA_pol_sigma-70_dom"/>
</dbReference>
<feature type="domain" description="RNA polymerase sigma factor 70 region 4 type 2" evidence="8">
    <location>
        <begin position="114"/>
        <end position="163"/>
    </location>
</feature>
<keyword evidence="5" id="KW-0804">Transcription</keyword>
<organism evidence="9 10">
    <name type="scientific">Promicromonospora kroppenstedtii</name>
    <dbReference type="NCBI Taxonomy" id="440482"/>
    <lineage>
        <taxon>Bacteria</taxon>
        <taxon>Bacillati</taxon>
        <taxon>Actinomycetota</taxon>
        <taxon>Actinomycetes</taxon>
        <taxon>Micrococcales</taxon>
        <taxon>Promicromonosporaceae</taxon>
        <taxon>Promicromonospora</taxon>
    </lineage>
</organism>
<dbReference type="InterPro" id="IPR013324">
    <property type="entry name" value="RNA_pol_sigma_r3/r4-like"/>
</dbReference>
<evidence type="ECO:0000259" key="8">
    <source>
        <dbReference type="Pfam" id="PF08281"/>
    </source>
</evidence>
<dbReference type="InterPro" id="IPR013325">
    <property type="entry name" value="RNA_pol_sigma_r2"/>
</dbReference>
<evidence type="ECO:0000256" key="1">
    <source>
        <dbReference type="ARBA" id="ARBA00010641"/>
    </source>
</evidence>
<name>A0ABW7XQC1_9MICO</name>
<protein>
    <submittedName>
        <fullName evidence="9">Sigma-70 family RNA polymerase sigma factor</fullName>
    </submittedName>
</protein>
<dbReference type="PANTHER" id="PTHR30173">
    <property type="entry name" value="SIGMA 19 FACTOR"/>
    <property type="match status" value="1"/>
</dbReference>
<feature type="region of interest" description="Disordered" evidence="6">
    <location>
        <begin position="161"/>
        <end position="190"/>
    </location>
</feature>
<dbReference type="RefSeq" id="WP_397407181.1">
    <property type="nucleotide sequence ID" value="NZ_JBIRYI010000016.1"/>
</dbReference>
<keyword evidence="4" id="KW-0731">Sigma factor</keyword>
<dbReference type="InterPro" id="IPR052704">
    <property type="entry name" value="ECF_Sigma-70_Domain"/>
</dbReference>
<evidence type="ECO:0000256" key="3">
    <source>
        <dbReference type="ARBA" id="ARBA00023015"/>
    </source>
</evidence>
<dbReference type="SUPFAM" id="SSF88659">
    <property type="entry name" value="Sigma3 and sigma4 domains of RNA polymerase sigma factors"/>
    <property type="match status" value="1"/>
</dbReference>
<dbReference type="InterPro" id="IPR032710">
    <property type="entry name" value="NTF2-like_dom_sf"/>
</dbReference>
<dbReference type="SUPFAM" id="SSF54427">
    <property type="entry name" value="NTF2-like"/>
    <property type="match status" value="1"/>
</dbReference>
<evidence type="ECO:0000256" key="5">
    <source>
        <dbReference type="ARBA" id="ARBA00023163"/>
    </source>
</evidence>
<dbReference type="EMBL" id="JBIRYI010000016">
    <property type="protein sequence ID" value="MFI2489749.1"/>
    <property type="molecule type" value="Genomic_DNA"/>
</dbReference>
<dbReference type="Proteomes" id="UP001611580">
    <property type="component" value="Unassembled WGS sequence"/>
</dbReference>
<keyword evidence="10" id="KW-1185">Reference proteome</keyword>
<dbReference type="NCBIfam" id="TIGR02937">
    <property type="entry name" value="sigma70-ECF"/>
    <property type="match status" value="1"/>
</dbReference>
<evidence type="ECO:0000256" key="4">
    <source>
        <dbReference type="ARBA" id="ARBA00023082"/>
    </source>
</evidence>